<evidence type="ECO:0000256" key="2">
    <source>
        <dbReference type="SAM" id="Phobius"/>
    </source>
</evidence>
<keyword evidence="2" id="KW-1133">Transmembrane helix</keyword>
<evidence type="ECO:0000313" key="4">
    <source>
        <dbReference type="Proteomes" id="UP000001627"/>
    </source>
</evidence>
<evidence type="ECO:0000256" key="1">
    <source>
        <dbReference type="SAM" id="MobiDB-lite"/>
    </source>
</evidence>
<gene>
    <name evidence="3" type="ordered locus">NRI_0105</name>
</gene>
<dbReference type="HOGENOM" id="CLU_902633_0_0_5"/>
<evidence type="ECO:0000313" key="3">
    <source>
        <dbReference type="EMBL" id="ACT69106.1"/>
    </source>
</evidence>
<feature type="compositionally biased region" description="Pro residues" evidence="1">
    <location>
        <begin position="55"/>
        <end position="68"/>
    </location>
</feature>
<name>C6V3Y6_NEORI</name>
<keyword evidence="2" id="KW-0472">Membrane</keyword>
<dbReference type="RefSeq" id="WP_012779503.1">
    <property type="nucleotide sequence ID" value="NC_013009.1"/>
</dbReference>
<proteinExistence type="predicted"/>
<protein>
    <recommendedName>
        <fullName evidence="5">Macro domain-containing protein</fullName>
    </recommendedName>
</protein>
<sequence length="310" mass="33519">MREDIKITLIVCGVAVLLLGLAALLYWLCKMHAARKAALEGVQDEEELPPVDESPLPPRAESPLPPRAESPLFRLEDTELGPRNIPVSGMESCVLSPEGILNSEGEPNWSGNVILVDFTEGPFREGRYTGEEASNALYRALGIFGDPVSDGVRGYLSAGGSAFDSGMICEGPGWRACVVHLERGVFFGRITDDPPEDDVQEACLWALRRVCMSVLSSKPGDFDSFTLLIPFLGPEIYPGNVSQSAAIGAFANGFRIAFCGQFRALLLSRGIQVVVCCGDRETQLALAEAMDKVRQKMDQEAGKTPDSPAR</sequence>
<feature type="transmembrane region" description="Helical" evidence="2">
    <location>
        <begin position="7"/>
        <end position="28"/>
    </location>
</feature>
<keyword evidence="4" id="KW-1185">Reference proteome</keyword>
<keyword evidence="2" id="KW-0812">Transmembrane</keyword>
<dbReference type="EMBL" id="CP001431">
    <property type="protein sequence ID" value="ACT69106.1"/>
    <property type="molecule type" value="Genomic_DNA"/>
</dbReference>
<organism evidence="3 4">
    <name type="scientific">Neorickettsia risticii (strain Illinois)</name>
    <dbReference type="NCBI Taxonomy" id="434131"/>
    <lineage>
        <taxon>Bacteria</taxon>
        <taxon>Pseudomonadati</taxon>
        <taxon>Pseudomonadota</taxon>
        <taxon>Alphaproteobacteria</taxon>
        <taxon>Rickettsiales</taxon>
        <taxon>Anaplasmataceae</taxon>
        <taxon>Neorickettsia</taxon>
    </lineage>
</organism>
<dbReference type="Proteomes" id="UP000001627">
    <property type="component" value="Chromosome"/>
</dbReference>
<dbReference type="AlphaFoldDB" id="C6V3Y6"/>
<dbReference type="KEGG" id="nri:NRI_0105"/>
<feature type="region of interest" description="Disordered" evidence="1">
    <location>
        <begin position="41"/>
        <end position="73"/>
    </location>
</feature>
<reference evidence="3 4" key="1">
    <citation type="journal article" date="2009" name="Nucleic Acids Res.">
        <title>Analysis of complete genome sequence of Neorickettsia risticii: causative agent of Potomac horse fever.</title>
        <authorList>
            <person name="Lin M."/>
            <person name="Zhang C."/>
            <person name="Gibson K."/>
            <person name="Rikihisa Y."/>
        </authorList>
    </citation>
    <scope>NUCLEOTIDE SEQUENCE [LARGE SCALE GENOMIC DNA]</scope>
    <source>
        <strain evidence="3 4">Illinois</strain>
    </source>
</reference>
<accession>C6V3Y6</accession>
<evidence type="ECO:0008006" key="5">
    <source>
        <dbReference type="Google" id="ProtNLM"/>
    </source>
</evidence>